<comment type="caution">
    <text evidence="11">The sequence shown here is derived from an EMBL/GenBank/DDBJ whole genome shotgun (WGS) entry which is preliminary data.</text>
</comment>
<dbReference type="InterPro" id="IPR045175">
    <property type="entry name" value="M28_fam"/>
</dbReference>
<dbReference type="GO" id="GO:0046872">
    <property type="term" value="F:metal ion binding"/>
    <property type="evidence" value="ECO:0007669"/>
    <property type="project" value="UniProtKB-KW"/>
</dbReference>
<dbReference type="InterPro" id="IPR007484">
    <property type="entry name" value="Peptidase_M28"/>
</dbReference>
<keyword evidence="6" id="KW-0378">Hydrolase</keyword>
<keyword evidence="9" id="KW-0472">Membrane</keyword>
<comment type="similarity">
    <text evidence="8">Belongs to the peptidase M28 family. M28E subfamily.</text>
</comment>
<evidence type="ECO:0000259" key="10">
    <source>
        <dbReference type="Pfam" id="PF04389"/>
    </source>
</evidence>
<dbReference type="Gene3D" id="3.40.630.10">
    <property type="entry name" value="Zn peptidases"/>
    <property type="match status" value="1"/>
</dbReference>
<evidence type="ECO:0000256" key="4">
    <source>
        <dbReference type="ARBA" id="ARBA00022723"/>
    </source>
</evidence>
<keyword evidence="9" id="KW-1133">Transmembrane helix</keyword>
<dbReference type="PANTHER" id="PTHR12147:SF56">
    <property type="entry name" value="AMINOPEPTIDASE YDR415C-RELATED"/>
    <property type="match status" value="1"/>
</dbReference>
<dbReference type="Pfam" id="PF04389">
    <property type="entry name" value="Peptidase_M28"/>
    <property type="match status" value="1"/>
</dbReference>
<accession>A0AAV9IJS6</accession>
<evidence type="ECO:0000256" key="8">
    <source>
        <dbReference type="ARBA" id="ARBA00043962"/>
    </source>
</evidence>
<protein>
    <recommendedName>
        <fullName evidence="10">Peptidase M28 domain-containing protein</fullName>
    </recommendedName>
</protein>
<gene>
    <name evidence="11" type="ORF">GAYE_SCF41G5479</name>
</gene>
<dbReference type="EMBL" id="JANCYU010000053">
    <property type="protein sequence ID" value="KAK4527556.1"/>
    <property type="molecule type" value="Genomic_DNA"/>
</dbReference>
<keyword evidence="4" id="KW-0479">Metal-binding</keyword>
<dbReference type="AlphaFoldDB" id="A0AAV9IJS6"/>
<feature type="transmembrane region" description="Helical" evidence="9">
    <location>
        <begin position="20"/>
        <end position="39"/>
    </location>
</feature>
<dbReference type="GO" id="GO:0006508">
    <property type="term" value="P:proteolysis"/>
    <property type="evidence" value="ECO:0007669"/>
    <property type="project" value="UniProtKB-KW"/>
</dbReference>
<keyword evidence="5" id="KW-0732">Signal</keyword>
<evidence type="ECO:0000256" key="7">
    <source>
        <dbReference type="ARBA" id="ARBA00022833"/>
    </source>
</evidence>
<name>A0AAV9IJS6_9RHOD</name>
<evidence type="ECO:0000256" key="9">
    <source>
        <dbReference type="SAM" id="Phobius"/>
    </source>
</evidence>
<evidence type="ECO:0000256" key="5">
    <source>
        <dbReference type="ARBA" id="ARBA00022729"/>
    </source>
</evidence>
<proteinExistence type="inferred from homology"/>
<feature type="domain" description="Peptidase M28" evidence="10">
    <location>
        <begin position="368"/>
        <end position="574"/>
    </location>
</feature>
<keyword evidence="12" id="KW-1185">Reference proteome</keyword>
<dbReference type="SUPFAM" id="SSF53187">
    <property type="entry name" value="Zn-dependent exopeptidases"/>
    <property type="match status" value="1"/>
</dbReference>
<dbReference type="GO" id="GO:0008235">
    <property type="term" value="F:metalloexopeptidase activity"/>
    <property type="evidence" value="ECO:0007669"/>
    <property type="project" value="InterPro"/>
</dbReference>
<dbReference type="GO" id="GO:0004177">
    <property type="term" value="F:aminopeptidase activity"/>
    <property type="evidence" value="ECO:0007669"/>
    <property type="project" value="UniProtKB-KW"/>
</dbReference>
<evidence type="ECO:0000313" key="11">
    <source>
        <dbReference type="EMBL" id="KAK4527556.1"/>
    </source>
</evidence>
<evidence type="ECO:0000256" key="6">
    <source>
        <dbReference type="ARBA" id="ARBA00022801"/>
    </source>
</evidence>
<evidence type="ECO:0000256" key="3">
    <source>
        <dbReference type="ARBA" id="ARBA00022670"/>
    </source>
</evidence>
<reference evidence="11 12" key="1">
    <citation type="submission" date="2022-07" db="EMBL/GenBank/DDBJ databases">
        <title>Genome-wide signatures of adaptation to extreme environments.</title>
        <authorList>
            <person name="Cho C.H."/>
            <person name="Yoon H.S."/>
        </authorList>
    </citation>
    <scope>NUCLEOTIDE SEQUENCE [LARGE SCALE GENOMIC DNA]</scope>
    <source>
        <strain evidence="11 12">108.79 E11</strain>
    </source>
</reference>
<keyword evidence="7" id="KW-0862">Zinc</keyword>
<keyword evidence="2" id="KW-0031">Aminopeptidase</keyword>
<keyword evidence="3" id="KW-0645">Protease</keyword>
<sequence>MKRLECFYRYFVSHRRTVRVVALFNAFLLGLVLIVFRYLQLERRVLTTDKDSLLEVGSWPQPDEEAFGLLESITDTFLDHDIKALSSDEMEGRGVGTRGEKKSAHLIASAFQDALLRGAFSSEEFHPDAFYQQVPLQGFQVVNESFVSFLKDFQNNSFQLVQGVSCSLTTDLNDTDIVEVPWSSKLVFGGYCIYAPEAPWFWDDYGTISVVNKTVLCLVNQPASFYKGDGGLTYYGRWSYKLEELRRRGALGVLLLHTDESAGYGWNVIQSQSKSENIRLRYIEKNASPLRVYGWLSSVAWDELATTGTVPFVEELKGIAQMEGFQCSEDYLFNLSFYARFQVRRRLLNGWNIGALLTSQPGESLDKRTDSLVVVTSHYDHLGMVNSSTDSDPPNKFIFHGALDNASGVAKLLVLARTFGYLQRVGKCCKRPILFLSPTAEEAVLLGSSFYVDHPIVPLNQTVACINFDGMNVWGRTKDTVALGASWSTLGYLFQQVASYENLFVADDPEPHLGHLYRSDQFPFLQRGVPSLKLTHGKIFQGHENDDYFARVVGDYLKNRYHQVTDDYEYIHQQKEPYVGALQELRIAFRLLFAVAQSEHYKPYITTTPPTAVRTNVCETTLKSAVYRYSLDDRTSIPSTE</sequence>
<comment type="cofactor">
    <cofactor evidence="1">
        <name>Zn(2+)</name>
        <dbReference type="ChEBI" id="CHEBI:29105"/>
    </cofactor>
</comment>
<organism evidence="11 12">
    <name type="scientific">Galdieria yellowstonensis</name>
    <dbReference type="NCBI Taxonomy" id="3028027"/>
    <lineage>
        <taxon>Eukaryota</taxon>
        <taxon>Rhodophyta</taxon>
        <taxon>Bangiophyceae</taxon>
        <taxon>Galdieriales</taxon>
        <taxon>Galdieriaceae</taxon>
        <taxon>Galdieria</taxon>
    </lineage>
</organism>
<evidence type="ECO:0000256" key="2">
    <source>
        <dbReference type="ARBA" id="ARBA00022438"/>
    </source>
</evidence>
<keyword evidence="9" id="KW-0812">Transmembrane</keyword>
<evidence type="ECO:0000313" key="12">
    <source>
        <dbReference type="Proteomes" id="UP001300502"/>
    </source>
</evidence>
<dbReference type="Proteomes" id="UP001300502">
    <property type="component" value="Unassembled WGS sequence"/>
</dbReference>
<evidence type="ECO:0000256" key="1">
    <source>
        <dbReference type="ARBA" id="ARBA00001947"/>
    </source>
</evidence>
<dbReference type="PANTHER" id="PTHR12147">
    <property type="entry name" value="METALLOPEPTIDASE M28 FAMILY MEMBER"/>
    <property type="match status" value="1"/>
</dbReference>